<evidence type="ECO:0000313" key="4">
    <source>
        <dbReference type="EMBL" id="GMT02635.1"/>
    </source>
</evidence>
<comment type="caution">
    <text evidence="4">The sequence shown here is derived from an EMBL/GenBank/DDBJ whole genome shotgun (WGS) entry which is preliminary data.</text>
</comment>
<proteinExistence type="predicted"/>
<dbReference type="SUPFAM" id="SSF54695">
    <property type="entry name" value="POZ domain"/>
    <property type="match status" value="1"/>
</dbReference>
<dbReference type="SMART" id="SM00061">
    <property type="entry name" value="MATH"/>
    <property type="match status" value="1"/>
</dbReference>
<dbReference type="SUPFAM" id="SSF49599">
    <property type="entry name" value="TRAF domain-like"/>
    <property type="match status" value="1"/>
</dbReference>
<dbReference type="Gene3D" id="3.30.710.10">
    <property type="entry name" value="Potassium Channel Kv1.1, Chain A"/>
    <property type="match status" value="1"/>
</dbReference>
<dbReference type="PROSITE" id="PS50144">
    <property type="entry name" value="MATH"/>
    <property type="match status" value="1"/>
</dbReference>
<dbReference type="SMART" id="SM00225">
    <property type="entry name" value="BTB"/>
    <property type="match status" value="1"/>
</dbReference>
<dbReference type="PROSITE" id="PS50097">
    <property type="entry name" value="BTB"/>
    <property type="match status" value="1"/>
</dbReference>
<feature type="region of interest" description="Disordered" evidence="1">
    <location>
        <begin position="1"/>
        <end position="22"/>
    </location>
</feature>
<feature type="domain" description="MATH" evidence="3">
    <location>
        <begin position="26"/>
        <end position="159"/>
    </location>
</feature>
<evidence type="ECO:0000259" key="2">
    <source>
        <dbReference type="PROSITE" id="PS50097"/>
    </source>
</evidence>
<evidence type="ECO:0000313" key="5">
    <source>
        <dbReference type="Proteomes" id="UP001432027"/>
    </source>
</evidence>
<dbReference type="InterPro" id="IPR002083">
    <property type="entry name" value="MATH/TRAF_dom"/>
</dbReference>
<reference evidence="4" key="1">
    <citation type="submission" date="2023-10" db="EMBL/GenBank/DDBJ databases">
        <title>Genome assembly of Pristionchus species.</title>
        <authorList>
            <person name="Yoshida K."/>
            <person name="Sommer R.J."/>
        </authorList>
    </citation>
    <scope>NUCLEOTIDE SEQUENCE</scope>
    <source>
        <strain evidence="4">RS0144</strain>
    </source>
</reference>
<feature type="domain" description="BTB" evidence="2">
    <location>
        <begin position="183"/>
        <end position="234"/>
    </location>
</feature>
<dbReference type="AlphaFoldDB" id="A0AAV5U8C8"/>
<sequence>SSPSSPDFVNDEAEKVKGRKPAGEEDNLIQWTIGDVSELNSSGKFCDVKIIEGLPWRILAETNGKGVNKHLSIFIYGNETGDSRRWSVDVHGVFTIEHPGEGEDLTKSFRRILNTACSNWGYSPFITWQKLNDVSEDQEKARIMHYVSDDDSITLKVRVHLSNIVGFRPDIRFNFSSEMKDLSDLILVIEDEKVHVSKQYLALFSPVFRAMFYQNFFEKDQEEIELQEVEYDIVIDRCEIFLIDSKKFTVAEKLLLSDQYRLFRLEDHCISTIKSAAEVKAIKASEEYKLLSDFAKVSLFEKMMKLIT</sequence>
<dbReference type="CDD" id="cd18186">
    <property type="entry name" value="BTB_POZ_ZBTB_KLHL-like"/>
    <property type="match status" value="1"/>
</dbReference>
<dbReference type="PANTHER" id="PTHR47022">
    <property type="entry name" value="BTB AND MATH DOMAIN-CONTAINING PROTEIN 36-RELATED"/>
    <property type="match status" value="1"/>
</dbReference>
<organism evidence="4 5">
    <name type="scientific">Pristionchus entomophagus</name>
    <dbReference type="NCBI Taxonomy" id="358040"/>
    <lineage>
        <taxon>Eukaryota</taxon>
        <taxon>Metazoa</taxon>
        <taxon>Ecdysozoa</taxon>
        <taxon>Nematoda</taxon>
        <taxon>Chromadorea</taxon>
        <taxon>Rhabditida</taxon>
        <taxon>Rhabditina</taxon>
        <taxon>Diplogasteromorpha</taxon>
        <taxon>Diplogasteroidea</taxon>
        <taxon>Neodiplogasteridae</taxon>
        <taxon>Pristionchus</taxon>
    </lineage>
</organism>
<dbReference type="CDD" id="cd00121">
    <property type="entry name" value="MATH"/>
    <property type="match status" value="1"/>
</dbReference>
<dbReference type="EMBL" id="BTSX01000005">
    <property type="protein sequence ID" value="GMT02635.1"/>
    <property type="molecule type" value="Genomic_DNA"/>
</dbReference>
<accession>A0AAV5U8C8</accession>
<dbReference type="InterPro" id="IPR000210">
    <property type="entry name" value="BTB/POZ_dom"/>
</dbReference>
<name>A0AAV5U8C8_9BILA</name>
<dbReference type="Pfam" id="PF22486">
    <property type="entry name" value="MATH_2"/>
    <property type="match status" value="1"/>
</dbReference>
<gene>
    <name evidence="4" type="ORF">PENTCL1PPCAC_24809</name>
</gene>
<evidence type="ECO:0008006" key="6">
    <source>
        <dbReference type="Google" id="ProtNLM"/>
    </source>
</evidence>
<evidence type="ECO:0000256" key="1">
    <source>
        <dbReference type="SAM" id="MobiDB-lite"/>
    </source>
</evidence>
<dbReference type="Proteomes" id="UP001432027">
    <property type="component" value="Unassembled WGS sequence"/>
</dbReference>
<dbReference type="InterPro" id="IPR011333">
    <property type="entry name" value="SKP1/BTB/POZ_sf"/>
</dbReference>
<keyword evidence="5" id="KW-1185">Reference proteome</keyword>
<dbReference type="PANTHER" id="PTHR47022:SF1">
    <property type="entry name" value="BTB AND MATH DOMAIN-CONTAINING PROTEIN 36-RELATED"/>
    <property type="match status" value="1"/>
</dbReference>
<evidence type="ECO:0000259" key="3">
    <source>
        <dbReference type="PROSITE" id="PS50144"/>
    </source>
</evidence>
<feature type="non-terminal residue" evidence="4">
    <location>
        <position position="1"/>
    </location>
</feature>
<protein>
    <recommendedName>
        <fullName evidence="6">BTB domain-containing protein</fullName>
    </recommendedName>
</protein>
<dbReference type="Pfam" id="PF00651">
    <property type="entry name" value="BTB"/>
    <property type="match status" value="1"/>
</dbReference>
<dbReference type="Gene3D" id="2.60.210.10">
    <property type="entry name" value="Apoptosis, Tumor Necrosis Factor Receptor Associated Protein 2, Chain A"/>
    <property type="match status" value="1"/>
</dbReference>
<dbReference type="InterPro" id="IPR008974">
    <property type="entry name" value="TRAF-like"/>
</dbReference>